<dbReference type="OrthoDB" id="3057599at2759"/>
<feature type="transmembrane region" description="Helical" evidence="2">
    <location>
        <begin position="281"/>
        <end position="301"/>
    </location>
</feature>
<feature type="compositionally biased region" description="Basic and acidic residues" evidence="1">
    <location>
        <begin position="77"/>
        <end position="87"/>
    </location>
</feature>
<evidence type="ECO:0000313" key="4">
    <source>
        <dbReference type="Proteomes" id="UP000053593"/>
    </source>
</evidence>
<dbReference type="AlphaFoldDB" id="A0A0D0AUV9"/>
<feature type="compositionally biased region" description="Polar residues" evidence="1">
    <location>
        <begin position="15"/>
        <end position="36"/>
    </location>
</feature>
<dbReference type="InterPro" id="IPR021840">
    <property type="entry name" value="DUF3433"/>
</dbReference>
<feature type="transmembrane region" description="Helical" evidence="2">
    <location>
        <begin position="532"/>
        <end position="554"/>
    </location>
</feature>
<protein>
    <submittedName>
        <fullName evidence="3">Uncharacterized protein</fullName>
    </submittedName>
</protein>
<feature type="transmembrane region" description="Helical" evidence="2">
    <location>
        <begin position="236"/>
        <end position="261"/>
    </location>
</feature>
<dbReference type="PANTHER" id="PTHR37544">
    <property type="entry name" value="SPRAY-RELATED"/>
    <property type="match status" value="1"/>
</dbReference>
<evidence type="ECO:0000313" key="3">
    <source>
        <dbReference type="EMBL" id="KIK54330.1"/>
    </source>
</evidence>
<evidence type="ECO:0000256" key="1">
    <source>
        <dbReference type="SAM" id="MobiDB-lite"/>
    </source>
</evidence>
<proteinExistence type="predicted"/>
<feature type="transmembrane region" description="Helical" evidence="2">
    <location>
        <begin position="460"/>
        <end position="482"/>
    </location>
</feature>
<dbReference type="PANTHER" id="PTHR37544:SF3">
    <property type="entry name" value="SPRAY"/>
    <property type="match status" value="1"/>
</dbReference>
<accession>A0A0D0AUV9</accession>
<feature type="region of interest" description="Disordered" evidence="1">
    <location>
        <begin position="1"/>
        <end position="36"/>
    </location>
</feature>
<name>A0A0D0AUV9_9AGAR</name>
<reference evidence="3 4" key="1">
    <citation type="submission" date="2014-04" db="EMBL/GenBank/DDBJ databases">
        <title>Evolutionary Origins and Diversification of the Mycorrhizal Mutualists.</title>
        <authorList>
            <consortium name="DOE Joint Genome Institute"/>
            <consortium name="Mycorrhizal Genomics Consortium"/>
            <person name="Kohler A."/>
            <person name="Kuo A."/>
            <person name="Nagy L.G."/>
            <person name="Floudas D."/>
            <person name="Copeland A."/>
            <person name="Barry K.W."/>
            <person name="Cichocki N."/>
            <person name="Veneault-Fourrey C."/>
            <person name="LaButti K."/>
            <person name="Lindquist E.A."/>
            <person name="Lipzen A."/>
            <person name="Lundell T."/>
            <person name="Morin E."/>
            <person name="Murat C."/>
            <person name="Riley R."/>
            <person name="Ohm R."/>
            <person name="Sun H."/>
            <person name="Tunlid A."/>
            <person name="Henrissat B."/>
            <person name="Grigoriev I.V."/>
            <person name="Hibbett D.S."/>
            <person name="Martin F."/>
        </authorList>
    </citation>
    <scope>NUCLEOTIDE SEQUENCE [LARGE SCALE GENOMIC DNA]</scope>
    <source>
        <strain evidence="3 4">FD-317 M1</strain>
    </source>
</reference>
<organism evidence="3 4">
    <name type="scientific">Collybiopsis luxurians FD-317 M1</name>
    <dbReference type="NCBI Taxonomy" id="944289"/>
    <lineage>
        <taxon>Eukaryota</taxon>
        <taxon>Fungi</taxon>
        <taxon>Dikarya</taxon>
        <taxon>Basidiomycota</taxon>
        <taxon>Agaricomycotina</taxon>
        <taxon>Agaricomycetes</taxon>
        <taxon>Agaricomycetidae</taxon>
        <taxon>Agaricales</taxon>
        <taxon>Marasmiineae</taxon>
        <taxon>Omphalotaceae</taxon>
        <taxon>Collybiopsis</taxon>
        <taxon>Collybiopsis luxurians</taxon>
    </lineage>
</organism>
<keyword evidence="2" id="KW-0812">Transmembrane</keyword>
<feature type="transmembrane region" description="Helical" evidence="2">
    <location>
        <begin position="425"/>
        <end position="448"/>
    </location>
</feature>
<keyword evidence="4" id="KW-1185">Reference proteome</keyword>
<keyword evidence="2" id="KW-0472">Membrane</keyword>
<dbReference type="HOGENOM" id="CLU_391302_0_0_1"/>
<gene>
    <name evidence="3" type="ORF">GYMLUDRAFT_48873</name>
</gene>
<feature type="region of interest" description="Disordered" evidence="1">
    <location>
        <begin position="77"/>
        <end position="102"/>
    </location>
</feature>
<dbReference type="Pfam" id="PF11915">
    <property type="entry name" value="DUF3433"/>
    <property type="match status" value="2"/>
</dbReference>
<feature type="transmembrane region" description="Helical" evidence="2">
    <location>
        <begin position="574"/>
        <end position="592"/>
    </location>
</feature>
<sequence length="703" mass="79154">MSTPSSPDSKRNPASLLSTAGNNNDDPASVSTSPIQTIRQHIADALDFEEAELDWSETSSFNDDFHGNDDTHELLERGQREERRDNYGVEDSQTQSPIQDGQPPYKLGLIFEPLANVPEGYPELNFRPFLLKTWFLAIVCILCLGGMVGTMIVDREADSVGRNFCTSDRNKRLAWEYGPMLVSATTKLLWNAVFNALSRMIPFFSLARTSTAGAASGQKTLGAPVFPTNPFFNRHFLFWSVGLLRGIILLYLPPLKSAFIIAKPYNQDSDSCQQFYVSHPVGIALMFFYFILAMMAAALLIRLYGRSTGLKWDPVSISDKLALFHGSNVLRDFDILEGLPRRERVRAMRTRVYRLGYWRVSLRRTNDQDDNSNIVFPCHGQRLPYVWYGIAREGLFPSSSVDVHAPESSYRKTTLANPYRAFHPWLMPIGFLAWFLLLLLSLAFLLLASRKTMTLPISSGLATLIFRVILTFVISMLSSVWIQADITYRATQPFAGMYDSAQPANENIFLHYSSDLPGLVTWNALMSGHYKVAYLSTLSLLVQSIVPAIGGTWFTITGINADTTIIGTSTQWKALAMGGIFAVYLVSIPVAWPSPKRMLPHSIFNISDLLTFCHSSNLLQDPVLCVQRCNDTQEHLHAKLFLAEYLYRFGRYVGTDGEEHVGFDVAYNLKQPWLSHVYPIKPPKFFSLEGLHLVKRRRSQSEG</sequence>
<dbReference type="EMBL" id="KN834817">
    <property type="protein sequence ID" value="KIK54330.1"/>
    <property type="molecule type" value="Genomic_DNA"/>
</dbReference>
<dbReference type="Proteomes" id="UP000053593">
    <property type="component" value="Unassembled WGS sequence"/>
</dbReference>
<evidence type="ECO:0000256" key="2">
    <source>
        <dbReference type="SAM" id="Phobius"/>
    </source>
</evidence>
<feature type="transmembrane region" description="Helical" evidence="2">
    <location>
        <begin position="134"/>
        <end position="153"/>
    </location>
</feature>
<keyword evidence="2" id="KW-1133">Transmembrane helix</keyword>